<proteinExistence type="predicted"/>
<dbReference type="AlphaFoldDB" id="A0A8J2FX09"/>
<evidence type="ECO:0000313" key="1">
    <source>
        <dbReference type="EMBL" id="CAF0702376.1"/>
    </source>
</evidence>
<protein>
    <submittedName>
        <fullName evidence="1">Uncharacterized protein</fullName>
    </submittedName>
</protein>
<gene>
    <name evidence="1" type="ORF">MPNT_50054</name>
</gene>
<reference evidence="1" key="1">
    <citation type="submission" date="2021-02" db="EMBL/GenBank/DDBJ databases">
        <authorList>
            <person name="Cremers G."/>
            <person name="Picone N."/>
        </authorList>
    </citation>
    <scope>NUCLEOTIDE SEQUENCE</scope>
    <source>
        <strain evidence="1">PQ17</strain>
    </source>
</reference>
<dbReference type="Proteomes" id="UP000663859">
    <property type="component" value="Unassembled WGS sequence"/>
</dbReference>
<dbReference type="EMBL" id="CAJNOB010000045">
    <property type="protein sequence ID" value="CAF0702376.1"/>
    <property type="molecule type" value="Genomic_DNA"/>
</dbReference>
<evidence type="ECO:0000313" key="2">
    <source>
        <dbReference type="Proteomes" id="UP000663859"/>
    </source>
</evidence>
<accession>A0A8J2FX09</accession>
<keyword evidence="2" id="KW-1185">Reference proteome</keyword>
<comment type="caution">
    <text evidence="1">The sequence shown here is derived from an EMBL/GenBank/DDBJ whole genome shotgun (WGS) entry which is preliminary data.</text>
</comment>
<sequence>MQHGVRRADTGLPLFQTKYSRTMGDGNEPVANVAVDPAGLVSDLACRAVTSRWIDSVRIMAHCLRVTS</sequence>
<organism evidence="1 2">
    <name type="scientific">Candidatus Methylacidithermus pantelleriae</name>
    <dbReference type="NCBI Taxonomy" id="2744239"/>
    <lineage>
        <taxon>Bacteria</taxon>
        <taxon>Pseudomonadati</taxon>
        <taxon>Verrucomicrobiota</taxon>
        <taxon>Methylacidiphilae</taxon>
        <taxon>Methylacidiphilales</taxon>
        <taxon>Methylacidiphilaceae</taxon>
        <taxon>Candidatus Methylacidithermus</taxon>
    </lineage>
</organism>
<name>A0A8J2FX09_9BACT</name>